<evidence type="ECO:0000313" key="1">
    <source>
        <dbReference type="EMBL" id="KAK3047298.1"/>
    </source>
</evidence>
<dbReference type="Proteomes" id="UP001271007">
    <property type="component" value="Unassembled WGS sequence"/>
</dbReference>
<name>A0AAJ0GAH4_9PEZI</name>
<reference evidence="1" key="1">
    <citation type="submission" date="2023-04" db="EMBL/GenBank/DDBJ databases">
        <title>Black Yeasts Isolated from many extreme environments.</title>
        <authorList>
            <person name="Coleine C."/>
            <person name="Stajich J.E."/>
            <person name="Selbmann L."/>
        </authorList>
    </citation>
    <scope>NUCLEOTIDE SEQUENCE</scope>
    <source>
        <strain evidence="1">CCFEE 5312</strain>
    </source>
</reference>
<evidence type="ECO:0000313" key="2">
    <source>
        <dbReference type="Proteomes" id="UP001271007"/>
    </source>
</evidence>
<organism evidence="1 2">
    <name type="scientific">Extremus antarcticus</name>
    <dbReference type="NCBI Taxonomy" id="702011"/>
    <lineage>
        <taxon>Eukaryota</taxon>
        <taxon>Fungi</taxon>
        <taxon>Dikarya</taxon>
        <taxon>Ascomycota</taxon>
        <taxon>Pezizomycotina</taxon>
        <taxon>Dothideomycetes</taxon>
        <taxon>Dothideomycetidae</taxon>
        <taxon>Mycosphaerellales</taxon>
        <taxon>Extremaceae</taxon>
        <taxon>Extremus</taxon>
    </lineage>
</organism>
<comment type="caution">
    <text evidence="1">The sequence shown here is derived from an EMBL/GenBank/DDBJ whole genome shotgun (WGS) entry which is preliminary data.</text>
</comment>
<dbReference type="AlphaFoldDB" id="A0AAJ0GAH4"/>
<keyword evidence="2" id="KW-1185">Reference proteome</keyword>
<accession>A0AAJ0GAH4</accession>
<proteinExistence type="predicted"/>
<sequence>MCVDLSDELCQDSHRKRLKPLVCISSNPSHYWLAHLATAYIHYAGCTLNRTTLLHPNSSFADITHAVHTLRLDWQDTSSKGRASSFDADMLLAALNNVNEAADRAFTDSSIQGRMNHLVYTIHASSFKATLVRHHVLSTESFAERRMQHLETMKAGHRKVVHAFATLKQLSPIPLISWDILHLGMSAGLILGALEKAFGTNEQKETLEKLRRALPSCCSKIEAEHQDMAIAPFYHGLEVLEGFIGHSRS</sequence>
<protein>
    <submittedName>
        <fullName evidence="1">Uncharacterized protein</fullName>
    </submittedName>
</protein>
<gene>
    <name evidence="1" type="ORF">LTR09_011288</name>
</gene>
<dbReference type="EMBL" id="JAWDJX010000064">
    <property type="protein sequence ID" value="KAK3047298.1"/>
    <property type="molecule type" value="Genomic_DNA"/>
</dbReference>